<gene>
    <name evidence="4" type="ORF">SAMN04487967_1385</name>
</gene>
<name>A0A1H6FUJ2_9EURY</name>
<dbReference type="Proteomes" id="UP000199112">
    <property type="component" value="Unassembled WGS sequence"/>
</dbReference>
<accession>A0A1H6FUJ2</accession>
<evidence type="ECO:0000313" key="4">
    <source>
        <dbReference type="EMBL" id="SEH13455.1"/>
    </source>
</evidence>
<sequence length="328" mass="35490">MRLDLIAAELEDCEIRDLEVPAGGLRRDVESELIDALEGCQGLIVRPGLVTERVITESEDLEIISVLNSGYDHIDIEAATEHGIVVTHSPDNPGPSVAEHTVGLMLSMLRKIPSAASQTSKGEWASARETERLELQSCTVGVVGLGVIGFDVAKTVRRAFGSEVLASDPYVSGERDSAIYPRVDPAQVSDEGIELTDTDTLFERSDLVTVHAPLTEETREFVGREEFDALAGGYFINTARGEVIDEAALIDAVEAEQLAGVALDVMTNEPPEPDNPLLHSDLVTVTPHVAGLSNRLHERGVEKLGQRIRTVLAGDRTAYTVNPEVYDD</sequence>
<evidence type="ECO:0000259" key="3">
    <source>
        <dbReference type="Pfam" id="PF02826"/>
    </source>
</evidence>
<evidence type="ECO:0000313" key="5">
    <source>
        <dbReference type="Proteomes" id="UP000199112"/>
    </source>
</evidence>
<dbReference type="GO" id="GO:0016616">
    <property type="term" value="F:oxidoreductase activity, acting on the CH-OH group of donors, NAD or NADP as acceptor"/>
    <property type="evidence" value="ECO:0007669"/>
    <property type="project" value="InterPro"/>
</dbReference>
<dbReference type="AlphaFoldDB" id="A0A1H6FUJ2"/>
<dbReference type="InterPro" id="IPR006140">
    <property type="entry name" value="D-isomer_DH_NAD-bd"/>
</dbReference>
<dbReference type="EMBL" id="FNWL01000001">
    <property type="protein sequence ID" value="SEH13455.1"/>
    <property type="molecule type" value="Genomic_DNA"/>
</dbReference>
<dbReference type="InterPro" id="IPR006139">
    <property type="entry name" value="D-isomer_2_OHA_DH_cat_dom"/>
</dbReference>
<dbReference type="InterPro" id="IPR036291">
    <property type="entry name" value="NAD(P)-bd_dom_sf"/>
</dbReference>
<dbReference type="Pfam" id="PF00389">
    <property type="entry name" value="2-Hacid_dh"/>
    <property type="match status" value="1"/>
</dbReference>
<dbReference type="PANTHER" id="PTHR42938:SF9">
    <property type="entry name" value="FORMATE DEHYDROGENASE 1"/>
    <property type="match status" value="1"/>
</dbReference>
<organism evidence="4 5">
    <name type="scientific">Natronorubrum sediminis</name>
    <dbReference type="NCBI Taxonomy" id="640943"/>
    <lineage>
        <taxon>Archaea</taxon>
        <taxon>Methanobacteriati</taxon>
        <taxon>Methanobacteriota</taxon>
        <taxon>Stenosarchaea group</taxon>
        <taxon>Halobacteria</taxon>
        <taxon>Halobacteriales</taxon>
        <taxon>Natrialbaceae</taxon>
        <taxon>Natronorubrum</taxon>
    </lineage>
</organism>
<dbReference type="PANTHER" id="PTHR42938">
    <property type="entry name" value="FORMATE DEHYDROGENASE 1"/>
    <property type="match status" value="1"/>
</dbReference>
<protein>
    <submittedName>
        <fullName evidence="4">Phosphoglycerate dehydrogenase</fullName>
    </submittedName>
</protein>
<dbReference type="SUPFAM" id="SSF52283">
    <property type="entry name" value="Formate/glycerate dehydrogenase catalytic domain-like"/>
    <property type="match status" value="1"/>
</dbReference>
<dbReference type="RefSeq" id="WP_090506269.1">
    <property type="nucleotide sequence ID" value="NZ_FNWL01000001.1"/>
</dbReference>
<dbReference type="OrthoDB" id="34275at2157"/>
<keyword evidence="1" id="KW-0560">Oxidoreductase</keyword>
<comment type="similarity">
    <text evidence="1">Belongs to the D-isomer specific 2-hydroxyacid dehydrogenase family.</text>
</comment>
<reference evidence="5" key="1">
    <citation type="submission" date="2016-10" db="EMBL/GenBank/DDBJ databases">
        <authorList>
            <person name="Varghese N."/>
            <person name="Submissions S."/>
        </authorList>
    </citation>
    <scope>NUCLEOTIDE SEQUENCE [LARGE SCALE GENOMIC DNA]</scope>
    <source>
        <strain evidence="5">CGMCC 1.8981</strain>
    </source>
</reference>
<proteinExistence type="inferred from homology"/>
<evidence type="ECO:0000259" key="2">
    <source>
        <dbReference type="Pfam" id="PF00389"/>
    </source>
</evidence>
<evidence type="ECO:0000256" key="1">
    <source>
        <dbReference type="RuleBase" id="RU003719"/>
    </source>
</evidence>
<dbReference type="GO" id="GO:0051287">
    <property type="term" value="F:NAD binding"/>
    <property type="evidence" value="ECO:0007669"/>
    <property type="project" value="InterPro"/>
</dbReference>
<dbReference type="Gene3D" id="3.40.50.720">
    <property type="entry name" value="NAD(P)-binding Rossmann-like Domain"/>
    <property type="match status" value="2"/>
</dbReference>
<feature type="domain" description="D-isomer specific 2-hydroxyacid dehydrogenase NAD-binding" evidence="3">
    <location>
        <begin position="102"/>
        <end position="290"/>
    </location>
</feature>
<dbReference type="SUPFAM" id="SSF51735">
    <property type="entry name" value="NAD(P)-binding Rossmann-fold domains"/>
    <property type="match status" value="1"/>
</dbReference>
<feature type="domain" description="D-isomer specific 2-hydroxyacid dehydrogenase catalytic" evidence="2">
    <location>
        <begin position="29"/>
        <end position="322"/>
    </location>
</feature>
<keyword evidence="5" id="KW-1185">Reference proteome</keyword>
<dbReference type="Pfam" id="PF02826">
    <property type="entry name" value="2-Hacid_dh_C"/>
    <property type="match status" value="1"/>
</dbReference>